<keyword evidence="3" id="KW-1185">Reference proteome</keyword>
<feature type="transmembrane region" description="Helical" evidence="1">
    <location>
        <begin position="20"/>
        <end position="39"/>
    </location>
</feature>
<name>A0ABT8XIZ4_9HYPH</name>
<accession>A0ABT8XIZ4</accession>
<dbReference type="Proteomes" id="UP001177080">
    <property type="component" value="Unassembled WGS sequence"/>
</dbReference>
<comment type="caution">
    <text evidence="2">The sequence shown here is derived from an EMBL/GenBank/DDBJ whole genome shotgun (WGS) entry which is preliminary data.</text>
</comment>
<dbReference type="RefSeq" id="WP_244759607.1">
    <property type="nucleotide sequence ID" value="NZ_JALJCJ010000001.1"/>
</dbReference>
<proteinExistence type="predicted"/>
<dbReference type="EMBL" id="WHSC02000009">
    <property type="protein sequence ID" value="MDO6123676.1"/>
    <property type="molecule type" value="Genomic_DNA"/>
</dbReference>
<gene>
    <name evidence="2" type="ORF">GB928_020995</name>
</gene>
<keyword evidence="1" id="KW-0812">Transmembrane</keyword>
<evidence type="ECO:0000256" key="1">
    <source>
        <dbReference type="SAM" id="Phobius"/>
    </source>
</evidence>
<keyword evidence="1" id="KW-0472">Membrane</keyword>
<sequence>MFLDDEKAGSHPKARESRALFLIAMTALVACIVMVVGLMSPPPAAIGLDAITTSGIPAAASQLDPTQK</sequence>
<evidence type="ECO:0000313" key="2">
    <source>
        <dbReference type="EMBL" id="MDO6123676.1"/>
    </source>
</evidence>
<keyword evidence="1" id="KW-1133">Transmembrane helix</keyword>
<organism evidence="2 3">
    <name type="scientific">Shinella curvata</name>
    <dbReference type="NCBI Taxonomy" id="1817964"/>
    <lineage>
        <taxon>Bacteria</taxon>
        <taxon>Pseudomonadati</taxon>
        <taxon>Pseudomonadota</taxon>
        <taxon>Alphaproteobacteria</taxon>
        <taxon>Hyphomicrobiales</taxon>
        <taxon>Rhizobiaceae</taxon>
        <taxon>Shinella</taxon>
    </lineage>
</organism>
<reference evidence="2" key="1">
    <citation type="submission" date="2022-04" db="EMBL/GenBank/DDBJ databases">
        <title>Shinella lacus sp. nov., a novel member of the genus Shinella from water.</title>
        <authorList>
            <person name="Deng Y."/>
        </authorList>
    </citation>
    <scope>NUCLEOTIDE SEQUENCE</scope>
    <source>
        <strain evidence="2">JCM 31239</strain>
    </source>
</reference>
<protein>
    <submittedName>
        <fullName evidence="2">Uncharacterized protein</fullName>
    </submittedName>
</protein>
<dbReference type="PROSITE" id="PS51257">
    <property type="entry name" value="PROKAR_LIPOPROTEIN"/>
    <property type="match status" value="1"/>
</dbReference>
<evidence type="ECO:0000313" key="3">
    <source>
        <dbReference type="Proteomes" id="UP001177080"/>
    </source>
</evidence>